<dbReference type="AlphaFoldDB" id="A0A9D0YWK9"/>
<dbReference type="EMBL" id="DVFI01000013">
    <property type="protein sequence ID" value="HIQ62158.1"/>
    <property type="molecule type" value="Genomic_DNA"/>
</dbReference>
<protein>
    <submittedName>
        <fullName evidence="2">Uncharacterized protein</fullName>
    </submittedName>
</protein>
<reference evidence="2" key="1">
    <citation type="submission" date="2020-10" db="EMBL/GenBank/DDBJ databases">
        <authorList>
            <person name="Gilroy R."/>
        </authorList>
    </citation>
    <scope>NUCLEOTIDE SEQUENCE</scope>
    <source>
        <strain evidence="2">ChiHile30-977</strain>
    </source>
</reference>
<sequence>MKKKRTWTALILIAALILIFAAPANCEAEDARILLMRCYQQDRSGVCSEAVLLDEEGCVWQYQSDDPLPDTDEERLAFLAECQNVTLVRRLDVNRVLELESLIAAAAEPQMEDQAFGIRDYGLDTYSAVRYGSDGIVEIIPLAITGNRVVENLEPNAYALYIACFTEVMGYDLEAEFDCPIKPLNIRRTPLAEFLGVDEGVFEGATLTASRLDCEAGYIDIEIDEEETGEKIEWLSGLVVTGKRNALCVTGNTEVYTLHSPEGAFLARFEFYQGLLVMDDGMYAVETWAE</sequence>
<proteinExistence type="predicted"/>
<comment type="caution">
    <text evidence="2">The sequence shown here is derived from an EMBL/GenBank/DDBJ whole genome shotgun (WGS) entry which is preliminary data.</text>
</comment>
<gene>
    <name evidence="2" type="ORF">IAA66_01050</name>
</gene>
<evidence type="ECO:0000313" key="3">
    <source>
        <dbReference type="Proteomes" id="UP000886819"/>
    </source>
</evidence>
<feature type="chain" id="PRO_5039335092" evidence="1">
    <location>
        <begin position="25"/>
        <end position="290"/>
    </location>
</feature>
<dbReference type="Proteomes" id="UP000886819">
    <property type="component" value="Unassembled WGS sequence"/>
</dbReference>
<accession>A0A9D0YWK9</accession>
<keyword evidence="1" id="KW-0732">Signal</keyword>
<evidence type="ECO:0000313" key="2">
    <source>
        <dbReference type="EMBL" id="HIQ62158.1"/>
    </source>
</evidence>
<evidence type="ECO:0000256" key="1">
    <source>
        <dbReference type="SAM" id="SignalP"/>
    </source>
</evidence>
<organism evidence="2 3">
    <name type="scientific">Candidatus Avichristensenella intestinipullorum</name>
    <dbReference type="NCBI Taxonomy" id="2840693"/>
    <lineage>
        <taxon>Bacteria</taxon>
        <taxon>Bacillati</taxon>
        <taxon>Bacillota</taxon>
        <taxon>Clostridia</taxon>
        <taxon>Candidatus Avichristensenella</taxon>
    </lineage>
</organism>
<feature type="signal peptide" evidence="1">
    <location>
        <begin position="1"/>
        <end position="24"/>
    </location>
</feature>
<reference evidence="2" key="2">
    <citation type="journal article" date="2021" name="PeerJ">
        <title>Extensive microbial diversity within the chicken gut microbiome revealed by metagenomics and culture.</title>
        <authorList>
            <person name="Gilroy R."/>
            <person name="Ravi A."/>
            <person name="Getino M."/>
            <person name="Pursley I."/>
            <person name="Horton D.L."/>
            <person name="Alikhan N.F."/>
            <person name="Baker D."/>
            <person name="Gharbi K."/>
            <person name="Hall N."/>
            <person name="Watson M."/>
            <person name="Adriaenssens E.M."/>
            <person name="Foster-Nyarko E."/>
            <person name="Jarju S."/>
            <person name="Secka A."/>
            <person name="Antonio M."/>
            <person name="Oren A."/>
            <person name="Chaudhuri R.R."/>
            <person name="La Ragione R."/>
            <person name="Hildebrand F."/>
            <person name="Pallen M.J."/>
        </authorList>
    </citation>
    <scope>NUCLEOTIDE SEQUENCE</scope>
    <source>
        <strain evidence="2">ChiHile30-977</strain>
    </source>
</reference>
<name>A0A9D0YWK9_9FIRM</name>